<keyword evidence="2 3" id="KW-0802">TPR repeat</keyword>
<evidence type="ECO:0000256" key="3">
    <source>
        <dbReference type="PROSITE-ProRule" id="PRU00339"/>
    </source>
</evidence>
<dbReference type="AlphaFoldDB" id="A0A3P3YCC8"/>
<feature type="compositionally biased region" description="Basic and acidic residues" evidence="4">
    <location>
        <begin position="978"/>
        <end position="1001"/>
    </location>
</feature>
<feature type="compositionally biased region" description="Basic residues" evidence="4">
    <location>
        <begin position="950"/>
        <end position="961"/>
    </location>
</feature>
<feature type="region of interest" description="Disordered" evidence="4">
    <location>
        <begin position="871"/>
        <end position="906"/>
    </location>
</feature>
<dbReference type="Gene3D" id="1.25.40.10">
    <property type="entry name" value="Tetratricopeptide repeat domain"/>
    <property type="match status" value="4"/>
</dbReference>
<keyword evidence="1" id="KW-0677">Repeat</keyword>
<evidence type="ECO:0000256" key="4">
    <source>
        <dbReference type="SAM" id="MobiDB-lite"/>
    </source>
</evidence>
<dbReference type="GO" id="GO:0006368">
    <property type="term" value="P:transcription elongation by RNA polymerase II"/>
    <property type="evidence" value="ECO:0007669"/>
    <property type="project" value="TreeGrafter"/>
</dbReference>
<feature type="compositionally biased region" description="Acidic residues" evidence="4">
    <location>
        <begin position="937"/>
        <end position="946"/>
    </location>
</feature>
<feature type="repeat" description="TPR" evidence="3">
    <location>
        <begin position="750"/>
        <end position="783"/>
    </location>
</feature>
<dbReference type="GO" id="GO:0016593">
    <property type="term" value="C:Cdc73/Paf1 complex"/>
    <property type="evidence" value="ECO:0007669"/>
    <property type="project" value="TreeGrafter"/>
</dbReference>
<dbReference type="Pfam" id="PF13432">
    <property type="entry name" value="TPR_16"/>
    <property type="match status" value="1"/>
</dbReference>
<accession>A0A3P3YCC8</accession>
<dbReference type="InterPro" id="IPR031101">
    <property type="entry name" value="Ctr9"/>
</dbReference>
<protein>
    <submittedName>
        <fullName evidence="5">Uncharacterized protein</fullName>
    </submittedName>
</protein>
<keyword evidence="5" id="KW-0496">Mitochondrion</keyword>
<feature type="compositionally biased region" description="Basic and acidic residues" evidence="4">
    <location>
        <begin position="887"/>
        <end position="906"/>
    </location>
</feature>
<dbReference type="PANTHER" id="PTHR14027:SF2">
    <property type="entry name" value="RNA POLYMERASE-ASSOCIATED PROTEIN CTR9 HOMOLOG"/>
    <property type="match status" value="1"/>
</dbReference>
<dbReference type="SMART" id="SM00028">
    <property type="entry name" value="TPR"/>
    <property type="match status" value="12"/>
</dbReference>
<feature type="compositionally biased region" description="Acidic residues" evidence="4">
    <location>
        <begin position="1025"/>
        <end position="1037"/>
    </location>
</feature>
<feature type="repeat" description="TPR" evidence="3">
    <location>
        <begin position="599"/>
        <end position="632"/>
    </location>
</feature>
<dbReference type="FunFam" id="1.25.40.10:FF:000328">
    <property type="entry name" value="protein CTR9 homolog"/>
    <property type="match status" value="1"/>
</dbReference>
<dbReference type="InterPro" id="IPR011990">
    <property type="entry name" value="TPR-like_helical_dom_sf"/>
</dbReference>
<dbReference type="GO" id="GO:0006355">
    <property type="term" value="P:regulation of DNA-templated transcription"/>
    <property type="evidence" value="ECO:0007669"/>
    <property type="project" value="InterPro"/>
</dbReference>
<name>A0A3P3YCC8_PLABS</name>
<dbReference type="Proteomes" id="UP000290189">
    <property type="component" value="Unassembled WGS sequence"/>
</dbReference>
<evidence type="ECO:0000256" key="2">
    <source>
        <dbReference type="ARBA" id="ARBA00022803"/>
    </source>
</evidence>
<dbReference type="GO" id="GO:0000993">
    <property type="term" value="F:RNA polymerase II complex binding"/>
    <property type="evidence" value="ECO:0007669"/>
    <property type="project" value="TreeGrafter"/>
</dbReference>
<evidence type="ECO:0000313" key="6">
    <source>
        <dbReference type="Proteomes" id="UP000290189"/>
    </source>
</evidence>
<feature type="compositionally biased region" description="Basic and acidic residues" evidence="4">
    <location>
        <begin position="871"/>
        <end position="880"/>
    </location>
</feature>
<evidence type="ECO:0000313" key="5">
    <source>
        <dbReference type="EMBL" id="SPQ97824.1"/>
    </source>
</evidence>
<gene>
    <name evidence="5" type="ORF">PLBR_LOCUS5039</name>
</gene>
<dbReference type="SUPFAM" id="SSF48452">
    <property type="entry name" value="TPR-like"/>
    <property type="match status" value="3"/>
</dbReference>
<feature type="repeat" description="TPR" evidence="3">
    <location>
        <begin position="414"/>
        <end position="447"/>
    </location>
</feature>
<evidence type="ECO:0000256" key="1">
    <source>
        <dbReference type="ARBA" id="ARBA00022737"/>
    </source>
</evidence>
<reference evidence="5 6" key="1">
    <citation type="submission" date="2018-03" db="EMBL/GenBank/DDBJ databases">
        <authorList>
            <person name="Fogelqvist J."/>
        </authorList>
    </citation>
    <scope>NUCLEOTIDE SEQUENCE [LARGE SCALE GENOMIC DNA]</scope>
</reference>
<dbReference type="EMBL" id="OVEO01000008">
    <property type="protein sequence ID" value="SPQ97824.1"/>
    <property type="molecule type" value="Genomic_DNA"/>
</dbReference>
<feature type="region of interest" description="Disordered" evidence="4">
    <location>
        <begin position="926"/>
        <end position="1037"/>
    </location>
</feature>
<dbReference type="InterPro" id="IPR019734">
    <property type="entry name" value="TPR_rpt"/>
</dbReference>
<sequence length="1037" mass="115657">MAAVTVARGWSRTRTAESEPSQTLPACHSGCGVGSVRSMSLFVPIYGTGDGVRLPLDQLPDDVIAVVDVLRAEAAPLGLWLQLAVEYYKRGMETQFVTLLEEGTRDEIEQHYKAFKSERIGILSALGVYHTRSALKQIDKYKHDKCIELATQCFKKADAIDIHESKQWLGKSLMYLATGDLHKAELLFNSIIEKFPVNRFPSSIAALLGKGCVNFYKKDYKAGLASYCMALKANPECPSYVRLGIAICAFFMGDYRLSRLAFQRVLHLDAYNVDALVGLAVLEANSSTDSLHTSIQYLERAYSIDSNCALALSMIADHLFYQGDHANVVSLANRSLRNTTSEPLKSYNHYLIARSYHVQSEFAKARAHYAASCEISPSNMFALMGLSQMHIRDGDFSSASKALETIREKHPDDFDCVRLLGIVYARLGEAGKATTLLKRANELMPRNTCVLVELAQVLLHGPDPDRAAAKDLLSRAATQFEKRSSSVSFQLLNNIGVLCLDLGLYDEAATWLSKSSAAASSVYANSALPVPTIAFNEALLHEKRGQLKEAADIYSKILDTVPAYHECRIRLARNALKRADTDEAIRQLTAVLESNPEQIDALIELGRLYASSGKLHDAERQFTKVLTIAKNDAYGRISLASVFLMRAGQLKKIPQQFQSLLRKAGKLYYSALSRDPKNVYASNGLAVYLASRDNNEKARLILNDVREAAVFISSAWVNLAHLSVTEGAFDVATKLYETCLKKHYPQTPDNDIMTYLARAYYLKGDMLEAKRCLQRAIRCNPSSMMSWYNLALSCEDFAIGVLQRPKPQRNVHDVRRAVGEIEHAARIFGSLSTSGNADDLIRQKSSSHFLFCQSSCTTAKRHLEYAEKSEAKAREERRAAEISQAARRADEEGRMELEQRRAEDERKKIEEALQADRDKLARIQEAMQQRSRKRESDDGEESEEGDHETKTRKQRGKKKRKVAVETTGDLAEDAAMQDAREAASDHLAVKDGGSKPDIGADHEDDEADQVSRRPSSKRSKRVIDDENDMEEDHGEEI</sequence>
<organism evidence="5 6">
    <name type="scientific">Plasmodiophora brassicae</name>
    <name type="common">Clubroot disease agent</name>
    <dbReference type="NCBI Taxonomy" id="37360"/>
    <lineage>
        <taxon>Eukaryota</taxon>
        <taxon>Sar</taxon>
        <taxon>Rhizaria</taxon>
        <taxon>Endomyxa</taxon>
        <taxon>Phytomyxea</taxon>
        <taxon>Plasmodiophorida</taxon>
        <taxon>Plasmodiophoridae</taxon>
        <taxon>Plasmodiophora</taxon>
    </lineage>
</organism>
<feature type="region of interest" description="Disordered" evidence="4">
    <location>
        <begin position="1"/>
        <end position="24"/>
    </location>
</feature>
<geneLocation type="mitochondrion" evidence="5"/>
<dbReference type="PROSITE" id="PS50005">
    <property type="entry name" value="TPR"/>
    <property type="match status" value="3"/>
</dbReference>
<proteinExistence type="predicted"/>
<dbReference type="Pfam" id="PF14559">
    <property type="entry name" value="TPR_19"/>
    <property type="match status" value="1"/>
</dbReference>
<dbReference type="PANTHER" id="PTHR14027">
    <property type="entry name" value="RNA POLYMERASE-ASSOCIATED PROTEIN CTR9"/>
    <property type="match status" value="1"/>
</dbReference>